<protein>
    <submittedName>
        <fullName evidence="1">Uncharacterized protein</fullName>
    </submittedName>
</protein>
<dbReference type="RefSeq" id="WP_103788006.1">
    <property type="nucleotide sequence ID" value="NZ_PQVF01000003.1"/>
</dbReference>
<proteinExistence type="predicted"/>
<dbReference type="OrthoDB" id="644381at2"/>
<evidence type="ECO:0000313" key="2">
    <source>
        <dbReference type="Proteomes" id="UP000236893"/>
    </source>
</evidence>
<dbReference type="EMBL" id="PQVF01000003">
    <property type="protein sequence ID" value="POY37875.1"/>
    <property type="molecule type" value="Genomic_DNA"/>
</dbReference>
<dbReference type="AlphaFoldDB" id="A0A2S5A5Q3"/>
<sequence length="94" mass="10274">MLENFKSEKKGFNIGSGGVRTPVFTGNVSEFSFGNMQPVKDLEVSLMGSSGPQSDNWNPGFDASIGIKLISKYNFTINLPKSEIFFSPNKSFAN</sequence>
<evidence type="ECO:0000313" key="1">
    <source>
        <dbReference type="EMBL" id="POY37875.1"/>
    </source>
</evidence>
<gene>
    <name evidence="1" type="ORF">C3K47_04925</name>
</gene>
<comment type="caution">
    <text evidence="1">The sequence shown here is derived from an EMBL/GenBank/DDBJ whole genome shotgun (WGS) entry which is preliminary data.</text>
</comment>
<name>A0A2S5A5Q3_9SPHI</name>
<reference evidence="1 2" key="1">
    <citation type="submission" date="2018-01" db="EMBL/GenBank/DDBJ databases">
        <authorList>
            <person name="Gaut B.S."/>
            <person name="Morton B.R."/>
            <person name="Clegg M.T."/>
            <person name="Duvall M.R."/>
        </authorList>
    </citation>
    <scope>NUCLEOTIDE SEQUENCE [LARGE SCALE GENOMIC DNA]</scope>
    <source>
        <strain evidence="1 2">HR-AV</strain>
    </source>
</reference>
<accession>A0A2S5A5Q3</accession>
<dbReference type="Proteomes" id="UP000236893">
    <property type="component" value="Unassembled WGS sequence"/>
</dbReference>
<organism evidence="1 2">
    <name type="scientific">Solitalea longa</name>
    <dbReference type="NCBI Taxonomy" id="2079460"/>
    <lineage>
        <taxon>Bacteria</taxon>
        <taxon>Pseudomonadati</taxon>
        <taxon>Bacteroidota</taxon>
        <taxon>Sphingobacteriia</taxon>
        <taxon>Sphingobacteriales</taxon>
        <taxon>Sphingobacteriaceae</taxon>
        <taxon>Solitalea</taxon>
    </lineage>
</organism>
<keyword evidence="2" id="KW-1185">Reference proteome</keyword>